<feature type="compositionally biased region" description="Polar residues" evidence="1">
    <location>
        <begin position="12"/>
        <end position="28"/>
    </location>
</feature>
<name>A0A433DGI4_9FUNG</name>
<evidence type="ECO:0000256" key="1">
    <source>
        <dbReference type="SAM" id="MobiDB-lite"/>
    </source>
</evidence>
<organism evidence="2 3">
    <name type="scientific">Jimgerdemannia flammicorona</name>
    <dbReference type="NCBI Taxonomy" id="994334"/>
    <lineage>
        <taxon>Eukaryota</taxon>
        <taxon>Fungi</taxon>
        <taxon>Fungi incertae sedis</taxon>
        <taxon>Mucoromycota</taxon>
        <taxon>Mucoromycotina</taxon>
        <taxon>Endogonomycetes</taxon>
        <taxon>Endogonales</taxon>
        <taxon>Endogonaceae</taxon>
        <taxon>Jimgerdemannia</taxon>
    </lineage>
</organism>
<protein>
    <submittedName>
        <fullName evidence="2">Uncharacterized protein</fullName>
    </submittedName>
</protein>
<dbReference type="EMBL" id="RBNI01001799">
    <property type="protein sequence ID" value="RUP49971.1"/>
    <property type="molecule type" value="Genomic_DNA"/>
</dbReference>
<feature type="region of interest" description="Disordered" evidence="1">
    <location>
        <begin position="1"/>
        <end position="28"/>
    </location>
</feature>
<keyword evidence="3" id="KW-1185">Reference proteome</keyword>
<evidence type="ECO:0000313" key="3">
    <source>
        <dbReference type="Proteomes" id="UP000268093"/>
    </source>
</evidence>
<dbReference type="Proteomes" id="UP000268093">
    <property type="component" value="Unassembled WGS sequence"/>
</dbReference>
<sequence length="300" mass="33315">MTRASCGAISTLRESSMTGPRKSPSWSTKTLRGDLLGSLSSNPKVLSNVRLIDLSRSNNIDASIVDLILPACHNLQILSLKDCPLVEVATLAHHLETLALRQDLVLPCLTKLQLQNDGRTSSSVVAADATSLATVRRCLELLRLPNRPSLFEEPEATDAEVHDPASSFYTEDPSSPCDLSVCPKCRNYYSAYTTRCSSCKEYAEPDKKQLCLVCQSFCDGCQTQYCGNCIRDHCQSVKCWCRLKDFAIMCYCESCKPTHSCVKCEDMWCEGGTFQSERGFTLQYTPLRSTSNRLSHIQPL</sequence>
<evidence type="ECO:0000313" key="2">
    <source>
        <dbReference type="EMBL" id="RUP49971.1"/>
    </source>
</evidence>
<dbReference type="AlphaFoldDB" id="A0A433DGI4"/>
<reference evidence="2 3" key="1">
    <citation type="journal article" date="2018" name="New Phytol.">
        <title>Phylogenomics of Endogonaceae and evolution of mycorrhizas within Mucoromycota.</title>
        <authorList>
            <person name="Chang Y."/>
            <person name="Desiro A."/>
            <person name="Na H."/>
            <person name="Sandor L."/>
            <person name="Lipzen A."/>
            <person name="Clum A."/>
            <person name="Barry K."/>
            <person name="Grigoriev I.V."/>
            <person name="Martin F.M."/>
            <person name="Stajich J.E."/>
            <person name="Smith M.E."/>
            <person name="Bonito G."/>
            <person name="Spatafora J.W."/>
        </authorList>
    </citation>
    <scope>NUCLEOTIDE SEQUENCE [LARGE SCALE GENOMIC DNA]</scope>
    <source>
        <strain evidence="2 3">GMNB39</strain>
    </source>
</reference>
<dbReference type="OrthoDB" id="10583421at2759"/>
<dbReference type="SUPFAM" id="SSF52047">
    <property type="entry name" value="RNI-like"/>
    <property type="match status" value="1"/>
</dbReference>
<gene>
    <name evidence="2" type="ORF">BC936DRAFT_140825</name>
</gene>
<proteinExistence type="predicted"/>
<accession>A0A433DGI4</accession>
<comment type="caution">
    <text evidence="2">The sequence shown here is derived from an EMBL/GenBank/DDBJ whole genome shotgun (WGS) entry which is preliminary data.</text>
</comment>